<accession>A0A4S8LIB5</accession>
<proteinExistence type="predicted"/>
<dbReference type="EMBL" id="ML179402">
    <property type="protein sequence ID" value="THU88620.1"/>
    <property type="molecule type" value="Genomic_DNA"/>
</dbReference>
<gene>
    <name evidence="1" type="ORF">K435DRAFT_866092</name>
</gene>
<protein>
    <submittedName>
        <fullName evidence="1">Uncharacterized protein</fullName>
    </submittedName>
</protein>
<organism evidence="1 2">
    <name type="scientific">Dendrothele bispora (strain CBS 962.96)</name>
    <dbReference type="NCBI Taxonomy" id="1314807"/>
    <lineage>
        <taxon>Eukaryota</taxon>
        <taxon>Fungi</taxon>
        <taxon>Dikarya</taxon>
        <taxon>Basidiomycota</taxon>
        <taxon>Agaricomycotina</taxon>
        <taxon>Agaricomycetes</taxon>
        <taxon>Agaricomycetidae</taxon>
        <taxon>Agaricales</taxon>
        <taxon>Agaricales incertae sedis</taxon>
        <taxon>Dendrothele</taxon>
    </lineage>
</organism>
<dbReference type="OrthoDB" id="3014797at2759"/>
<evidence type="ECO:0000313" key="2">
    <source>
        <dbReference type="Proteomes" id="UP000297245"/>
    </source>
</evidence>
<dbReference type="AlphaFoldDB" id="A0A4S8LIB5"/>
<keyword evidence="2" id="KW-1185">Reference proteome</keyword>
<dbReference type="Gene3D" id="3.40.50.10860">
    <property type="entry name" value="Leucine Dehydrogenase, chain A, domain 1"/>
    <property type="match status" value="1"/>
</dbReference>
<dbReference type="Gene3D" id="3.40.50.720">
    <property type="entry name" value="NAD(P)-binding Rossmann-like Domain"/>
    <property type="match status" value="1"/>
</dbReference>
<evidence type="ECO:0000313" key="1">
    <source>
        <dbReference type="EMBL" id="THU88620.1"/>
    </source>
</evidence>
<name>A0A4S8LIB5_DENBC</name>
<sequence length="634" mass="70675">MPDDMSDSSANRLYTVSELVCLIAKMCDYSALTNLAAVSPRERTIVDIAVRERITELMTPYFIHHQALTHFFVLLEITNSIVLGTIPLQVAGLDVYDDRTLIVAVPFLCRGQWEVWLQTFGWGHGQLGDGIDYEVIGIHTYSIHGRSIILITSLNEAVVNVVGLFRATAFMNFLTATRLYIGFPDLTLNYWSAHVPGNEVGWKAGWGTLHKFTNSPEWVPGIHCLLKPISWRTSTAVSFLTWGGIGWTRRLDSELSTDNDTHETTLSTTCPCNSCHCSRVVDSNPTIQEFVCALHGAWSAMEDKNHLAAYRSPVPVTCNSFTTTPIFHVPTRAYMSSETETVPVAIVEDSIDDDIRVGHEEFTELYDVTPSFSSIKSTDVHPAFESLANGIYAAILVSRSLIGSLPLDNLVLDTVSEATQCVNMISSNNGVYYGINTDFIGIHYALTSAVSDPWNRDVMLLGSGPWLKTAAYVLVKFFKSRYIYMPFSSSFESLKQYVLSLDCTCRVLNLSHLHRASLPGSISCVVTDIPLEEQIDTNHPYKNMLSAVFDSLDRDSCPSDRGIFLNLGTRHGDDAGWSQMLNRRIDWTAVELPTLNLATVPATWKVLGLDDFAVFSRHMSYEEEWIVDRTVTGE</sequence>
<reference evidence="1 2" key="1">
    <citation type="journal article" date="2019" name="Nat. Ecol. Evol.">
        <title>Megaphylogeny resolves global patterns of mushroom evolution.</title>
        <authorList>
            <person name="Varga T."/>
            <person name="Krizsan K."/>
            <person name="Foldi C."/>
            <person name="Dima B."/>
            <person name="Sanchez-Garcia M."/>
            <person name="Sanchez-Ramirez S."/>
            <person name="Szollosi G.J."/>
            <person name="Szarkandi J.G."/>
            <person name="Papp V."/>
            <person name="Albert L."/>
            <person name="Andreopoulos W."/>
            <person name="Angelini C."/>
            <person name="Antonin V."/>
            <person name="Barry K.W."/>
            <person name="Bougher N.L."/>
            <person name="Buchanan P."/>
            <person name="Buyck B."/>
            <person name="Bense V."/>
            <person name="Catcheside P."/>
            <person name="Chovatia M."/>
            <person name="Cooper J."/>
            <person name="Damon W."/>
            <person name="Desjardin D."/>
            <person name="Finy P."/>
            <person name="Geml J."/>
            <person name="Haridas S."/>
            <person name="Hughes K."/>
            <person name="Justo A."/>
            <person name="Karasinski D."/>
            <person name="Kautmanova I."/>
            <person name="Kiss B."/>
            <person name="Kocsube S."/>
            <person name="Kotiranta H."/>
            <person name="LaButti K.M."/>
            <person name="Lechner B.E."/>
            <person name="Liimatainen K."/>
            <person name="Lipzen A."/>
            <person name="Lukacs Z."/>
            <person name="Mihaltcheva S."/>
            <person name="Morgado L.N."/>
            <person name="Niskanen T."/>
            <person name="Noordeloos M.E."/>
            <person name="Ohm R.A."/>
            <person name="Ortiz-Santana B."/>
            <person name="Ovrebo C."/>
            <person name="Racz N."/>
            <person name="Riley R."/>
            <person name="Savchenko A."/>
            <person name="Shiryaev A."/>
            <person name="Soop K."/>
            <person name="Spirin V."/>
            <person name="Szebenyi C."/>
            <person name="Tomsovsky M."/>
            <person name="Tulloss R.E."/>
            <person name="Uehling J."/>
            <person name="Grigoriev I.V."/>
            <person name="Vagvolgyi C."/>
            <person name="Papp T."/>
            <person name="Martin F.M."/>
            <person name="Miettinen O."/>
            <person name="Hibbett D.S."/>
            <person name="Nagy L.G."/>
        </authorList>
    </citation>
    <scope>NUCLEOTIDE SEQUENCE [LARGE SCALE GENOMIC DNA]</scope>
    <source>
        <strain evidence="1 2">CBS 962.96</strain>
    </source>
</reference>
<dbReference type="Proteomes" id="UP000297245">
    <property type="component" value="Unassembled WGS sequence"/>
</dbReference>